<keyword evidence="1" id="KW-0805">Transcription regulation</keyword>
<dbReference type="SUPFAM" id="SSF46689">
    <property type="entry name" value="Homeodomain-like"/>
    <property type="match status" value="1"/>
</dbReference>
<evidence type="ECO:0000256" key="2">
    <source>
        <dbReference type="ARBA" id="ARBA00023125"/>
    </source>
</evidence>
<organism evidence="6 7">
    <name type="scientific">Paenibacillus thermoaerophilus</name>
    <dbReference type="NCBI Taxonomy" id="1215385"/>
    <lineage>
        <taxon>Bacteria</taxon>
        <taxon>Bacillati</taxon>
        <taxon>Bacillota</taxon>
        <taxon>Bacilli</taxon>
        <taxon>Bacillales</taxon>
        <taxon>Paenibacillaceae</taxon>
        <taxon>Paenibacillus</taxon>
    </lineage>
</organism>
<dbReference type="InterPro" id="IPR009057">
    <property type="entry name" value="Homeodomain-like_sf"/>
</dbReference>
<evidence type="ECO:0000256" key="3">
    <source>
        <dbReference type="ARBA" id="ARBA00023163"/>
    </source>
</evidence>
<dbReference type="Pfam" id="PF00440">
    <property type="entry name" value="TetR_N"/>
    <property type="match status" value="1"/>
</dbReference>
<dbReference type="PRINTS" id="PR00455">
    <property type="entry name" value="HTHTETR"/>
</dbReference>
<evidence type="ECO:0000259" key="5">
    <source>
        <dbReference type="PROSITE" id="PS50977"/>
    </source>
</evidence>
<accession>A0ABW2V065</accession>
<feature type="domain" description="HTH tetR-type" evidence="5">
    <location>
        <begin position="12"/>
        <end position="72"/>
    </location>
</feature>
<evidence type="ECO:0000313" key="6">
    <source>
        <dbReference type="EMBL" id="MFC7749554.1"/>
    </source>
</evidence>
<dbReference type="PANTHER" id="PTHR30055">
    <property type="entry name" value="HTH-TYPE TRANSCRIPTIONAL REGULATOR RUTR"/>
    <property type="match status" value="1"/>
</dbReference>
<evidence type="ECO:0000313" key="7">
    <source>
        <dbReference type="Proteomes" id="UP001596528"/>
    </source>
</evidence>
<keyword evidence="3" id="KW-0804">Transcription</keyword>
<evidence type="ECO:0000256" key="1">
    <source>
        <dbReference type="ARBA" id="ARBA00023015"/>
    </source>
</evidence>
<gene>
    <name evidence="6" type="ORF">ACFQWB_06285</name>
</gene>
<feature type="DNA-binding region" description="H-T-H motif" evidence="4">
    <location>
        <begin position="35"/>
        <end position="54"/>
    </location>
</feature>
<dbReference type="PROSITE" id="PS50977">
    <property type="entry name" value="HTH_TETR_2"/>
    <property type="match status" value="1"/>
</dbReference>
<dbReference type="InterPro" id="IPR001647">
    <property type="entry name" value="HTH_TetR"/>
</dbReference>
<name>A0ABW2V065_9BACL</name>
<comment type="caution">
    <text evidence="6">The sequence shown here is derived from an EMBL/GenBank/DDBJ whole genome shotgun (WGS) entry which is preliminary data.</text>
</comment>
<dbReference type="InterPro" id="IPR050109">
    <property type="entry name" value="HTH-type_TetR-like_transc_reg"/>
</dbReference>
<evidence type="ECO:0000256" key="4">
    <source>
        <dbReference type="PROSITE-ProRule" id="PRU00335"/>
    </source>
</evidence>
<sequence>MMKPRPSRRDAQEVSRVILQTASALFEEHGIEAVSMHQIAKCAGIGQGTLYRRYANKSDLCMDLIQNQFNRFVEGMDDYIERSVGIPPSEKLCELVRRLLALFEKESKLLGAMQIPSKEEQTRFDFYKSAPYLYLHDRIQQLLAECADGLPGYDAAFTAHLLITSLSPHNYIHLRDVYGLSHERIAEKICASFILPLCSPAPHANPRCP</sequence>
<keyword evidence="2 4" id="KW-0238">DNA-binding</keyword>
<dbReference type="RefSeq" id="WP_138788386.1">
    <property type="nucleotide sequence ID" value="NZ_JBHTGQ010000014.1"/>
</dbReference>
<reference evidence="7" key="1">
    <citation type="journal article" date="2019" name="Int. J. Syst. Evol. Microbiol.">
        <title>The Global Catalogue of Microorganisms (GCM) 10K type strain sequencing project: providing services to taxonomists for standard genome sequencing and annotation.</title>
        <authorList>
            <consortium name="The Broad Institute Genomics Platform"/>
            <consortium name="The Broad Institute Genome Sequencing Center for Infectious Disease"/>
            <person name="Wu L."/>
            <person name="Ma J."/>
        </authorList>
    </citation>
    <scope>NUCLEOTIDE SEQUENCE [LARGE SCALE GENOMIC DNA]</scope>
    <source>
        <strain evidence="7">JCM 18657</strain>
    </source>
</reference>
<dbReference type="PANTHER" id="PTHR30055:SF234">
    <property type="entry name" value="HTH-TYPE TRANSCRIPTIONAL REGULATOR BETI"/>
    <property type="match status" value="1"/>
</dbReference>
<proteinExistence type="predicted"/>
<keyword evidence="7" id="KW-1185">Reference proteome</keyword>
<dbReference type="Gene3D" id="1.10.357.10">
    <property type="entry name" value="Tetracycline Repressor, domain 2"/>
    <property type="match status" value="1"/>
</dbReference>
<dbReference type="EMBL" id="JBHTGQ010000014">
    <property type="protein sequence ID" value="MFC7749554.1"/>
    <property type="molecule type" value="Genomic_DNA"/>
</dbReference>
<protein>
    <submittedName>
        <fullName evidence="6">TetR/AcrR family transcriptional regulator</fullName>
    </submittedName>
</protein>
<dbReference type="Proteomes" id="UP001596528">
    <property type="component" value="Unassembled WGS sequence"/>
</dbReference>